<gene>
    <name evidence="2" type="ORF">NP233_g11279</name>
</gene>
<feature type="region of interest" description="Disordered" evidence="1">
    <location>
        <begin position="611"/>
        <end position="633"/>
    </location>
</feature>
<comment type="caution">
    <text evidence="2">The sequence shown here is derived from an EMBL/GenBank/DDBJ whole genome shotgun (WGS) entry which is preliminary data.</text>
</comment>
<feature type="compositionally biased region" description="Basic and acidic residues" evidence="1">
    <location>
        <begin position="611"/>
        <end position="621"/>
    </location>
</feature>
<sequence length="653" mass="73467">MNSVYVPTQVVVLLRRLANAVGAFGISNQYLLHRQAKADEQRTKGPDVIMGHPKGMAQQTLDGFKAVDWPSWPSKRDWRRARNILVDKWTTMSRDARVGVYEGLLRADALSIPWLGRTVSLSSVLSLQLNPNPNDPQDDPPPSANRRPDRKRDQDPFKLLPAHEEKLAQLPPDTIHQLLESPTLFEPLRKPRFPIVLCHGLYGFDTRGPASFPSLRVHYWSNILNILRDKVGAEVIVTSVPGTGSIASRATRLDEQLRVKARGRGINLLAHSMGGLDSRYLITHLRPSEYAPLSLTSVSTPHRGSPFMDWCVDNIGIGKLTKQERELAKALENDLTLDDGETAQSPPHDPHPKPEPASFNLSFSSLPSSFTTLLFVASRLSSVSIWHPLWLPKQVLDETERKQRLKVKELWEQHRRDRGLEDDAENEVVPLWAQEREWGNDGLVSVQSAKWGEFLGIMEGCDHWEMRGARGIELELPSFNSLSFSLPSTTDAWSLMDWSRFVSAWKREERIERDSKLQAAVASVSSSTSPRSPQHPLSQDQPNVDTDHVLKASTDRLSTVFDWLIDQIPASAKSISTSSSSSDSTNAPVKAPERVVEAAHEMMDELNQKAQFRNREQEEMKASGNGKTNELESKEDLERFYVALARKMYDDGL</sequence>
<dbReference type="Proteomes" id="UP001213000">
    <property type="component" value="Unassembled WGS sequence"/>
</dbReference>
<evidence type="ECO:0000313" key="3">
    <source>
        <dbReference type="Proteomes" id="UP001213000"/>
    </source>
</evidence>
<evidence type="ECO:0000313" key="2">
    <source>
        <dbReference type="EMBL" id="KAJ3559374.1"/>
    </source>
</evidence>
<name>A0AAD5YKK3_9AGAR</name>
<dbReference type="PANTHER" id="PTHR11440">
    <property type="entry name" value="LECITHIN-CHOLESTEROL ACYLTRANSFERASE-RELATED"/>
    <property type="match status" value="1"/>
</dbReference>
<feature type="compositionally biased region" description="Polar residues" evidence="1">
    <location>
        <begin position="530"/>
        <end position="544"/>
    </location>
</feature>
<feature type="region of interest" description="Disordered" evidence="1">
    <location>
        <begin position="521"/>
        <end position="544"/>
    </location>
</feature>
<dbReference type="Gene3D" id="3.40.50.1820">
    <property type="entry name" value="alpha/beta hydrolase"/>
    <property type="match status" value="1"/>
</dbReference>
<dbReference type="InterPro" id="IPR029058">
    <property type="entry name" value="AB_hydrolase_fold"/>
</dbReference>
<reference evidence="2" key="1">
    <citation type="submission" date="2022-07" db="EMBL/GenBank/DDBJ databases">
        <title>Genome Sequence of Leucocoprinus birnbaumii.</title>
        <authorList>
            <person name="Buettner E."/>
        </authorList>
    </citation>
    <scope>NUCLEOTIDE SEQUENCE</scope>
    <source>
        <strain evidence="2">VT141</strain>
    </source>
</reference>
<dbReference type="SUPFAM" id="SSF53474">
    <property type="entry name" value="alpha/beta-Hydrolases"/>
    <property type="match status" value="1"/>
</dbReference>
<keyword evidence="3" id="KW-1185">Reference proteome</keyword>
<protein>
    <recommendedName>
        <fullName evidence="4">Alpha/beta-hydrolase</fullName>
    </recommendedName>
</protein>
<dbReference type="AlphaFoldDB" id="A0AAD5YKK3"/>
<evidence type="ECO:0000256" key="1">
    <source>
        <dbReference type="SAM" id="MobiDB-lite"/>
    </source>
</evidence>
<feature type="region of interest" description="Disordered" evidence="1">
    <location>
        <begin position="338"/>
        <end position="358"/>
    </location>
</feature>
<organism evidence="2 3">
    <name type="scientific">Leucocoprinus birnbaumii</name>
    <dbReference type="NCBI Taxonomy" id="56174"/>
    <lineage>
        <taxon>Eukaryota</taxon>
        <taxon>Fungi</taxon>
        <taxon>Dikarya</taxon>
        <taxon>Basidiomycota</taxon>
        <taxon>Agaricomycotina</taxon>
        <taxon>Agaricomycetes</taxon>
        <taxon>Agaricomycetidae</taxon>
        <taxon>Agaricales</taxon>
        <taxon>Agaricineae</taxon>
        <taxon>Agaricaceae</taxon>
        <taxon>Leucocoprinus</taxon>
    </lineage>
</organism>
<evidence type="ECO:0008006" key="4">
    <source>
        <dbReference type="Google" id="ProtNLM"/>
    </source>
</evidence>
<accession>A0AAD5YKK3</accession>
<proteinExistence type="predicted"/>
<feature type="region of interest" description="Disordered" evidence="1">
    <location>
        <begin position="127"/>
        <end position="154"/>
    </location>
</feature>
<dbReference type="EMBL" id="JANIEX010001314">
    <property type="protein sequence ID" value="KAJ3559374.1"/>
    <property type="molecule type" value="Genomic_DNA"/>
</dbReference>